<dbReference type="AlphaFoldDB" id="A0A8H4XHA1"/>
<evidence type="ECO:0000313" key="4">
    <source>
        <dbReference type="Proteomes" id="UP000635477"/>
    </source>
</evidence>
<accession>A0A8H4XHA1</accession>
<dbReference type="CDD" id="cd05233">
    <property type="entry name" value="SDR_c"/>
    <property type="match status" value="1"/>
</dbReference>
<dbReference type="Gene3D" id="3.40.50.720">
    <property type="entry name" value="NAD(P)-binding Rossmann-like Domain"/>
    <property type="match status" value="1"/>
</dbReference>
<dbReference type="GO" id="GO:0016491">
    <property type="term" value="F:oxidoreductase activity"/>
    <property type="evidence" value="ECO:0007669"/>
    <property type="project" value="UniProtKB-KW"/>
</dbReference>
<protein>
    <recommendedName>
        <fullName evidence="5">Peroxisomal short-chain alcohol dehydrogenase</fullName>
    </recommendedName>
</protein>
<dbReference type="PANTHER" id="PTHR42901:SF1">
    <property type="entry name" value="ALCOHOL DEHYDROGENASE"/>
    <property type="match status" value="1"/>
</dbReference>
<name>A0A8H4XHA1_9HYPO</name>
<dbReference type="OrthoDB" id="1933717at2759"/>
<evidence type="ECO:0000313" key="3">
    <source>
        <dbReference type="EMBL" id="KAF4974441.1"/>
    </source>
</evidence>
<keyword evidence="4" id="KW-1185">Reference proteome</keyword>
<dbReference type="SUPFAM" id="SSF51735">
    <property type="entry name" value="NAD(P)-binding Rossmann-fold domains"/>
    <property type="match status" value="1"/>
</dbReference>
<dbReference type="PRINTS" id="PR00081">
    <property type="entry name" value="GDHRDH"/>
</dbReference>
<dbReference type="Pfam" id="PF00106">
    <property type="entry name" value="adh_short"/>
    <property type="match status" value="1"/>
</dbReference>
<comment type="caution">
    <text evidence="3">The sequence shown here is derived from an EMBL/GenBank/DDBJ whole genome shotgun (WGS) entry which is preliminary data.</text>
</comment>
<dbReference type="InterPro" id="IPR002347">
    <property type="entry name" value="SDR_fam"/>
</dbReference>
<dbReference type="EMBL" id="JABEYC010000752">
    <property type="protein sequence ID" value="KAF4974441.1"/>
    <property type="molecule type" value="Genomic_DNA"/>
</dbReference>
<dbReference type="Proteomes" id="UP000635477">
    <property type="component" value="Unassembled WGS sequence"/>
</dbReference>
<dbReference type="InterPro" id="IPR036291">
    <property type="entry name" value="NAD(P)-bd_dom_sf"/>
</dbReference>
<evidence type="ECO:0000256" key="1">
    <source>
        <dbReference type="ARBA" id="ARBA00006484"/>
    </source>
</evidence>
<dbReference type="PANTHER" id="PTHR42901">
    <property type="entry name" value="ALCOHOL DEHYDROGENASE"/>
    <property type="match status" value="1"/>
</dbReference>
<proteinExistence type="inferred from homology"/>
<reference evidence="3" key="2">
    <citation type="submission" date="2020-05" db="EMBL/GenBank/DDBJ databases">
        <authorList>
            <person name="Kim H.-S."/>
            <person name="Proctor R.H."/>
            <person name="Brown D.W."/>
        </authorList>
    </citation>
    <scope>NUCLEOTIDE SEQUENCE</scope>
    <source>
        <strain evidence="3">NRRL 22465</strain>
    </source>
</reference>
<evidence type="ECO:0000256" key="2">
    <source>
        <dbReference type="ARBA" id="ARBA00023002"/>
    </source>
</evidence>
<keyword evidence="2" id="KW-0560">Oxidoreductase</keyword>
<reference evidence="3" key="1">
    <citation type="journal article" date="2020" name="BMC Genomics">
        <title>Correction to: Identification and distribution of gene clusters required for synthesis of sphingolipid metabolism inhibitors in diverse species of the filamentous fungus Fusarium.</title>
        <authorList>
            <person name="Kim H.S."/>
            <person name="Lohmar J.M."/>
            <person name="Busman M."/>
            <person name="Brown D.W."/>
            <person name="Naumann T.A."/>
            <person name="Divon H.H."/>
            <person name="Lysoe E."/>
            <person name="Uhlig S."/>
            <person name="Proctor R.H."/>
        </authorList>
    </citation>
    <scope>NUCLEOTIDE SEQUENCE</scope>
    <source>
        <strain evidence="3">NRRL 22465</strain>
    </source>
</reference>
<gene>
    <name evidence="3" type="ORF">FZEAL_8650</name>
</gene>
<evidence type="ECO:0008006" key="5">
    <source>
        <dbReference type="Google" id="ProtNLM"/>
    </source>
</evidence>
<organism evidence="3 4">
    <name type="scientific">Fusarium zealandicum</name>
    <dbReference type="NCBI Taxonomy" id="1053134"/>
    <lineage>
        <taxon>Eukaryota</taxon>
        <taxon>Fungi</taxon>
        <taxon>Dikarya</taxon>
        <taxon>Ascomycota</taxon>
        <taxon>Pezizomycotina</taxon>
        <taxon>Sordariomycetes</taxon>
        <taxon>Hypocreomycetidae</taxon>
        <taxon>Hypocreales</taxon>
        <taxon>Nectriaceae</taxon>
        <taxon>Fusarium</taxon>
        <taxon>Fusarium staphyleae species complex</taxon>
    </lineage>
</organism>
<comment type="similarity">
    <text evidence="1">Belongs to the short-chain dehydrogenases/reductases (SDR) family.</text>
</comment>
<sequence>MATAAINGISVRVHDKPYEAISPERAELSQAGRTVLVCGASTGIGHAIARNYCIAGASSVILLGRRADVLDAAVSKLSEAYPKTNVTGRTCDIFARDQAQNLWANLEQEKVGIDVLVMNAVGYPEIKPILQQGADRLWQDFENNVHAPLYLVDRFYHQPHHSGQKFFLFVSTQNIHRWDSAAQLPGYSLTKSAFTCTLQQIARDTQEDKMRVISFHPSVVFTDAAKSAGYTIDTLPWTDDNIPGGFAVWAASPEAQFLHGRFVWSTWDVTDLASGELREQIDSDPWLLKVGVKGL</sequence>